<dbReference type="AlphaFoldDB" id="A0A1Q6F3W8"/>
<dbReference type="SUPFAM" id="SSF50621">
    <property type="entry name" value="Alanine racemase C-terminal domain-like"/>
    <property type="match status" value="1"/>
</dbReference>
<gene>
    <name evidence="13" type="ORF">BHV66_08175</name>
</gene>
<keyword evidence="5" id="KW-0663">Pyridoxal phosphate</keyword>
<dbReference type="SUPFAM" id="SSF51419">
    <property type="entry name" value="PLP-binding barrel"/>
    <property type="match status" value="1"/>
</dbReference>
<dbReference type="GO" id="GO:0045312">
    <property type="term" value="P:nor-spermidine biosynthetic process"/>
    <property type="evidence" value="ECO:0007669"/>
    <property type="project" value="InterPro"/>
</dbReference>
<dbReference type="InterPro" id="IPR005730">
    <property type="entry name" value="Nsp_de-COase"/>
</dbReference>
<keyword evidence="7" id="KW-0456">Lyase</keyword>
<sequence length="376" mass="42387">MIDFQKLPSPCFVLDEQLLDRNLAVIDRVRRESGAEVIVALKACAMWSIFPELAQHSDGATASSLAEARLVFEEFGRPAHTYAPVYTDRNIEEILDCSDHITFNSVAQFERFGQMALLRGISCGLRINPGYSPVETDLYNPCVPGSRLGIPAGELKELPAGVEGLHFHVLCESRPEHLRLALDAVEKRFGRFLDRIKWLNMGGGHLMTHKDYDCDELIRILQEFKAKYPNLRLILEPGSAFTWRTGYLVSTVEDIVENGGVRTAMLDVSFACHMPDCLEMPYKPAILGARDPEPGEKGWRMGGNSCLAGDYYGDWIFDRDLRVGDRIVFEDMIHYTMVKTTMFNGVAHPAIAIVRRDGAIEIIREFGYEDFKSRMS</sequence>
<evidence type="ECO:0000313" key="13">
    <source>
        <dbReference type="EMBL" id="OKY93623.1"/>
    </source>
</evidence>
<name>A0A1Q6F3W8_9BACT</name>
<reference evidence="13 14" key="1">
    <citation type="journal article" date="2016" name="Nat. Biotechnol.">
        <title>Measurement of bacterial replication rates in microbial communities.</title>
        <authorList>
            <person name="Brown C.T."/>
            <person name="Olm M.R."/>
            <person name="Thomas B.C."/>
            <person name="Banfield J.F."/>
        </authorList>
    </citation>
    <scope>NUCLEOTIDE SEQUENCE [LARGE SCALE GENOMIC DNA]</scope>
    <source>
        <strain evidence="13">CAG:67_53_122</strain>
    </source>
</reference>
<dbReference type="InterPro" id="IPR022643">
    <property type="entry name" value="De-COase2_C"/>
</dbReference>
<dbReference type="Gene3D" id="3.20.20.10">
    <property type="entry name" value="Alanine racemase"/>
    <property type="match status" value="1"/>
</dbReference>
<evidence type="ECO:0000256" key="3">
    <source>
        <dbReference type="ARBA" id="ARBA00013633"/>
    </source>
</evidence>
<dbReference type="Pfam" id="PF00278">
    <property type="entry name" value="Orn_DAP_Arg_deC"/>
    <property type="match status" value="1"/>
</dbReference>
<dbReference type="GO" id="GO:0008836">
    <property type="term" value="F:diaminopimelate decarboxylase activity"/>
    <property type="evidence" value="ECO:0007669"/>
    <property type="project" value="TreeGrafter"/>
</dbReference>
<dbReference type="Proteomes" id="UP000187417">
    <property type="component" value="Unassembled WGS sequence"/>
</dbReference>
<evidence type="ECO:0000256" key="10">
    <source>
        <dbReference type="ARBA" id="ARBA00047389"/>
    </source>
</evidence>
<feature type="domain" description="Orn/DAP/Arg decarboxylase 2 C-terminal" evidence="12">
    <location>
        <begin position="124"/>
        <end position="332"/>
    </location>
</feature>
<evidence type="ECO:0000313" key="14">
    <source>
        <dbReference type="Proteomes" id="UP000187417"/>
    </source>
</evidence>
<comment type="catalytic activity">
    <reaction evidence="10">
        <text>carboxynorspermidine + H(+) = norspermidine + CO2</text>
        <dbReference type="Rhea" id="RHEA:34099"/>
        <dbReference type="ChEBI" id="CHEBI:15378"/>
        <dbReference type="ChEBI" id="CHEBI:16526"/>
        <dbReference type="ChEBI" id="CHEBI:57920"/>
        <dbReference type="ChEBI" id="CHEBI:65070"/>
        <dbReference type="EC" id="4.1.1.96"/>
    </reaction>
</comment>
<dbReference type="InterPro" id="IPR009006">
    <property type="entry name" value="Ala_racemase/Decarboxylase_C"/>
</dbReference>
<dbReference type="PANTHER" id="PTHR43727">
    <property type="entry name" value="DIAMINOPIMELATE DECARBOXYLASE"/>
    <property type="match status" value="1"/>
</dbReference>
<protein>
    <recommendedName>
        <fullName evidence="3">Carboxynorspermidine/carboxyspermidine decarboxylase</fullName>
        <ecNumber evidence="2">4.1.1.96</ecNumber>
    </recommendedName>
</protein>
<evidence type="ECO:0000256" key="11">
    <source>
        <dbReference type="PIRSR" id="PIRSR038941-1"/>
    </source>
</evidence>
<dbReference type="EMBL" id="MNQH01000033">
    <property type="protein sequence ID" value="OKY93623.1"/>
    <property type="molecule type" value="Genomic_DNA"/>
</dbReference>
<evidence type="ECO:0000256" key="2">
    <source>
        <dbReference type="ARBA" id="ARBA00012259"/>
    </source>
</evidence>
<evidence type="ECO:0000256" key="9">
    <source>
        <dbReference type="ARBA" id="ARBA00047351"/>
    </source>
</evidence>
<dbReference type="STRING" id="28117.BHV66_08175"/>
<evidence type="ECO:0000256" key="4">
    <source>
        <dbReference type="ARBA" id="ARBA00022793"/>
    </source>
</evidence>
<dbReference type="Gene3D" id="2.40.37.10">
    <property type="entry name" value="Lyase, Ornithine Decarboxylase, Chain A, domain 1"/>
    <property type="match status" value="1"/>
</dbReference>
<keyword evidence="4" id="KW-0210">Decarboxylase</keyword>
<evidence type="ECO:0000256" key="7">
    <source>
        <dbReference type="ARBA" id="ARBA00023239"/>
    </source>
</evidence>
<dbReference type="GO" id="GO:0009089">
    <property type="term" value="P:lysine biosynthetic process via diaminopimelate"/>
    <property type="evidence" value="ECO:0007669"/>
    <property type="project" value="TreeGrafter"/>
</dbReference>
<comment type="similarity">
    <text evidence="8">Belongs to the Orn/Lys/Arg decarboxylase class-II family. NspC subfamily.</text>
</comment>
<comment type="catalytic activity">
    <reaction evidence="9">
        <text>carboxyspermidine + H(+) = spermidine + CO2</text>
        <dbReference type="Rhea" id="RHEA:34095"/>
        <dbReference type="ChEBI" id="CHEBI:15378"/>
        <dbReference type="ChEBI" id="CHEBI:16526"/>
        <dbReference type="ChEBI" id="CHEBI:57834"/>
        <dbReference type="ChEBI" id="CHEBI:65072"/>
        <dbReference type="EC" id="4.1.1.96"/>
    </reaction>
</comment>
<proteinExistence type="inferred from homology"/>
<evidence type="ECO:0000256" key="6">
    <source>
        <dbReference type="ARBA" id="ARBA00023066"/>
    </source>
</evidence>
<evidence type="ECO:0000256" key="1">
    <source>
        <dbReference type="ARBA" id="ARBA00001933"/>
    </source>
</evidence>
<comment type="caution">
    <text evidence="13">The sequence shown here is derived from an EMBL/GenBank/DDBJ whole genome shotgun (WGS) entry which is preliminary data.</text>
</comment>
<comment type="cofactor">
    <cofactor evidence="1">
        <name>pyridoxal 5'-phosphate</name>
        <dbReference type="ChEBI" id="CHEBI:597326"/>
    </cofactor>
</comment>
<evidence type="ECO:0000256" key="8">
    <source>
        <dbReference type="ARBA" id="ARBA00025802"/>
    </source>
</evidence>
<dbReference type="PANTHER" id="PTHR43727:SF1">
    <property type="entry name" value="CARBOXYNORSPERMIDINE_CARBOXYSPERMIDINE DECARBOXYLASE"/>
    <property type="match status" value="1"/>
</dbReference>
<organism evidence="13 14">
    <name type="scientific">Alistipes putredinis</name>
    <dbReference type="NCBI Taxonomy" id="28117"/>
    <lineage>
        <taxon>Bacteria</taxon>
        <taxon>Pseudomonadati</taxon>
        <taxon>Bacteroidota</taxon>
        <taxon>Bacteroidia</taxon>
        <taxon>Bacteroidales</taxon>
        <taxon>Rikenellaceae</taxon>
        <taxon>Alistipes</taxon>
    </lineage>
</organism>
<dbReference type="CDD" id="cd06829">
    <property type="entry name" value="PLPDE_III_CANSDC"/>
    <property type="match status" value="1"/>
</dbReference>
<dbReference type="GO" id="GO:0008295">
    <property type="term" value="P:spermidine biosynthetic process"/>
    <property type="evidence" value="ECO:0007669"/>
    <property type="project" value="UniProtKB-KW"/>
</dbReference>
<evidence type="ECO:0000259" key="12">
    <source>
        <dbReference type="Pfam" id="PF00278"/>
    </source>
</evidence>
<feature type="binding site" evidence="11">
    <location>
        <position position="276"/>
    </location>
    <ligand>
        <name>substrate</name>
    </ligand>
</feature>
<evidence type="ECO:0000256" key="5">
    <source>
        <dbReference type="ARBA" id="ARBA00022898"/>
    </source>
</evidence>
<dbReference type="RefSeq" id="WP_004327935.1">
    <property type="nucleotide sequence ID" value="NZ_BAAFKT010000006.1"/>
</dbReference>
<dbReference type="GeneID" id="73802439"/>
<dbReference type="EC" id="4.1.1.96" evidence="2"/>
<dbReference type="InterPro" id="IPR029066">
    <property type="entry name" value="PLP-binding_barrel"/>
</dbReference>
<dbReference type="NCBIfam" id="TIGR01047">
    <property type="entry name" value="nspC"/>
    <property type="match status" value="1"/>
</dbReference>
<accession>A0A1Q6F3W8</accession>
<dbReference type="PIRSF" id="PIRSF038941">
    <property type="entry name" value="NspC"/>
    <property type="match status" value="1"/>
</dbReference>
<keyword evidence="6" id="KW-0745">Spermidine biosynthesis</keyword>